<evidence type="ECO:0000313" key="2">
    <source>
        <dbReference type="EMBL" id="KAH8033581.1"/>
    </source>
</evidence>
<organism evidence="2 3">
    <name type="scientific">Rhipicephalus microplus</name>
    <name type="common">Cattle tick</name>
    <name type="synonym">Boophilus microplus</name>
    <dbReference type="NCBI Taxonomy" id="6941"/>
    <lineage>
        <taxon>Eukaryota</taxon>
        <taxon>Metazoa</taxon>
        <taxon>Ecdysozoa</taxon>
        <taxon>Arthropoda</taxon>
        <taxon>Chelicerata</taxon>
        <taxon>Arachnida</taxon>
        <taxon>Acari</taxon>
        <taxon>Parasitiformes</taxon>
        <taxon>Ixodida</taxon>
        <taxon>Ixodoidea</taxon>
        <taxon>Ixodidae</taxon>
        <taxon>Rhipicephalinae</taxon>
        <taxon>Rhipicephalus</taxon>
        <taxon>Boophilus</taxon>
    </lineage>
</organism>
<feature type="transmembrane region" description="Helical" evidence="1">
    <location>
        <begin position="39"/>
        <end position="56"/>
    </location>
</feature>
<keyword evidence="3" id="KW-1185">Reference proteome</keyword>
<accession>A0A9J6EHI3</accession>
<keyword evidence="1" id="KW-0472">Membrane</keyword>
<reference evidence="2" key="2">
    <citation type="submission" date="2021-09" db="EMBL/GenBank/DDBJ databases">
        <authorList>
            <person name="Jia N."/>
            <person name="Wang J."/>
            <person name="Shi W."/>
            <person name="Du L."/>
            <person name="Sun Y."/>
            <person name="Zhan W."/>
            <person name="Jiang J."/>
            <person name="Wang Q."/>
            <person name="Zhang B."/>
            <person name="Ji P."/>
            <person name="Sakyi L.B."/>
            <person name="Cui X."/>
            <person name="Yuan T."/>
            <person name="Jiang B."/>
            <person name="Yang W."/>
            <person name="Lam T.T.-Y."/>
            <person name="Chang Q."/>
            <person name="Ding S."/>
            <person name="Wang X."/>
            <person name="Zhu J."/>
            <person name="Ruan X."/>
            <person name="Zhao L."/>
            <person name="Wei J."/>
            <person name="Que T."/>
            <person name="Du C."/>
            <person name="Cheng J."/>
            <person name="Dai P."/>
            <person name="Han X."/>
            <person name="Huang E."/>
            <person name="Gao Y."/>
            <person name="Liu J."/>
            <person name="Shao H."/>
            <person name="Ye R."/>
            <person name="Li L."/>
            <person name="Wei W."/>
            <person name="Wang X."/>
            <person name="Wang C."/>
            <person name="Huo Q."/>
            <person name="Li W."/>
            <person name="Guo W."/>
            <person name="Chen H."/>
            <person name="Chen S."/>
            <person name="Zhou L."/>
            <person name="Zhou L."/>
            <person name="Ni X."/>
            <person name="Tian J."/>
            <person name="Zhou Y."/>
            <person name="Sheng Y."/>
            <person name="Liu T."/>
            <person name="Pan Y."/>
            <person name="Xia L."/>
            <person name="Li J."/>
            <person name="Zhao F."/>
            <person name="Cao W."/>
        </authorList>
    </citation>
    <scope>NUCLEOTIDE SEQUENCE</scope>
    <source>
        <strain evidence="2">Rmic-2018</strain>
        <tissue evidence="2">Larvae</tissue>
    </source>
</reference>
<keyword evidence="1" id="KW-0812">Transmembrane</keyword>
<dbReference type="Proteomes" id="UP000821866">
    <property type="component" value="Chromosome 2"/>
</dbReference>
<comment type="caution">
    <text evidence="2">The sequence shown here is derived from an EMBL/GenBank/DDBJ whole genome shotgun (WGS) entry which is preliminary data.</text>
</comment>
<proteinExistence type="predicted"/>
<dbReference type="EMBL" id="JABSTU010000004">
    <property type="protein sequence ID" value="KAH8033581.1"/>
    <property type="molecule type" value="Genomic_DNA"/>
</dbReference>
<evidence type="ECO:0000256" key="1">
    <source>
        <dbReference type="SAM" id="Phobius"/>
    </source>
</evidence>
<protein>
    <submittedName>
        <fullName evidence="2">Uncharacterized protein</fullName>
    </submittedName>
</protein>
<feature type="transmembrane region" description="Helical" evidence="1">
    <location>
        <begin position="68"/>
        <end position="91"/>
    </location>
</feature>
<sequence length="153" mass="17315">MPFPRIHFSRTQSEAAIIEAANTTGNTSSGRFHTTYKRATIYAVCVVSMMVILWQTRGLHPDTPTPSGYILLSFRIFIILTLVLASLKLFCNLREFYSQLQSEDYIPPKEAPELSKKDGGRGDEQDEFTDFCLREGFPLPEQHKPEDVSVQLG</sequence>
<reference evidence="2" key="1">
    <citation type="journal article" date="2020" name="Cell">
        <title>Large-Scale Comparative Analyses of Tick Genomes Elucidate Their Genetic Diversity and Vector Capacities.</title>
        <authorList>
            <consortium name="Tick Genome and Microbiome Consortium (TIGMIC)"/>
            <person name="Jia N."/>
            <person name="Wang J."/>
            <person name="Shi W."/>
            <person name="Du L."/>
            <person name="Sun Y."/>
            <person name="Zhan W."/>
            <person name="Jiang J.F."/>
            <person name="Wang Q."/>
            <person name="Zhang B."/>
            <person name="Ji P."/>
            <person name="Bell-Sakyi L."/>
            <person name="Cui X.M."/>
            <person name="Yuan T.T."/>
            <person name="Jiang B.G."/>
            <person name="Yang W.F."/>
            <person name="Lam T.T."/>
            <person name="Chang Q.C."/>
            <person name="Ding S.J."/>
            <person name="Wang X.J."/>
            <person name="Zhu J.G."/>
            <person name="Ruan X.D."/>
            <person name="Zhao L."/>
            <person name="Wei J.T."/>
            <person name="Ye R.Z."/>
            <person name="Que T.C."/>
            <person name="Du C.H."/>
            <person name="Zhou Y.H."/>
            <person name="Cheng J.X."/>
            <person name="Dai P.F."/>
            <person name="Guo W.B."/>
            <person name="Han X.H."/>
            <person name="Huang E.J."/>
            <person name="Li L.F."/>
            <person name="Wei W."/>
            <person name="Gao Y.C."/>
            <person name="Liu J.Z."/>
            <person name="Shao H.Z."/>
            <person name="Wang X."/>
            <person name="Wang C.C."/>
            <person name="Yang T.C."/>
            <person name="Huo Q.B."/>
            <person name="Li W."/>
            <person name="Chen H.Y."/>
            <person name="Chen S.E."/>
            <person name="Zhou L.G."/>
            <person name="Ni X.B."/>
            <person name="Tian J.H."/>
            <person name="Sheng Y."/>
            <person name="Liu T."/>
            <person name="Pan Y.S."/>
            <person name="Xia L.Y."/>
            <person name="Li J."/>
            <person name="Zhao F."/>
            <person name="Cao W.C."/>
        </authorList>
    </citation>
    <scope>NUCLEOTIDE SEQUENCE</scope>
    <source>
        <strain evidence="2">Rmic-2018</strain>
    </source>
</reference>
<dbReference type="AlphaFoldDB" id="A0A9J6EHI3"/>
<keyword evidence="1" id="KW-1133">Transmembrane helix</keyword>
<evidence type="ECO:0000313" key="3">
    <source>
        <dbReference type="Proteomes" id="UP000821866"/>
    </source>
</evidence>
<name>A0A9J6EHI3_RHIMP</name>
<gene>
    <name evidence="2" type="ORF">HPB51_014361</name>
</gene>